<proteinExistence type="predicted"/>
<gene>
    <name evidence="1" type="ORF">SAMN06297144_1908</name>
</gene>
<protein>
    <submittedName>
        <fullName evidence="1">Uncharacterized protein</fullName>
    </submittedName>
</protein>
<keyword evidence="2" id="KW-1185">Reference proteome</keyword>
<organism evidence="1 2">
    <name type="scientific">Sphingomonas guangdongensis</name>
    <dbReference type="NCBI Taxonomy" id="1141890"/>
    <lineage>
        <taxon>Bacteria</taxon>
        <taxon>Pseudomonadati</taxon>
        <taxon>Pseudomonadota</taxon>
        <taxon>Alphaproteobacteria</taxon>
        <taxon>Sphingomonadales</taxon>
        <taxon>Sphingomonadaceae</taxon>
        <taxon>Sphingomonas</taxon>
    </lineage>
</organism>
<sequence>MRERFRKVARAGCLVLLIAAGCAVLWGVLELRKHQRRDAADRTLNGEGVISPSWRVSGDCRPRTTAERSRDEAVADLLHHFDHQRVNPGLGYKEQYFAWRWRIAGSSGSCSPSPEHYRRLAGVLVPLGWPKLPTDRSDLELTRRLPPSPALARNLAELAFASHPLPFGPLEYDNRPFARIMLAEQGRFARPWGRRALTEIAPDTKLGTSAATLAAATVPQQAAPRIAAALTAMTQEADRRRKRIEGLKGGPHIVYQLRDGERLFELADALATAGPAAEPHAEPLGQTFGSGSHFGLLPAEPTYLCAAADRIGGRAAVAASRASFCRTPALAPANGAR</sequence>
<accession>A0A285QZ84</accession>
<dbReference type="EMBL" id="OBMI01000002">
    <property type="protein sequence ID" value="SOB86798.1"/>
    <property type="molecule type" value="Genomic_DNA"/>
</dbReference>
<dbReference type="OrthoDB" id="9908104at2"/>
<dbReference type="Proteomes" id="UP000219494">
    <property type="component" value="Unassembled WGS sequence"/>
</dbReference>
<dbReference type="PROSITE" id="PS51257">
    <property type="entry name" value="PROKAR_LIPOPROTEIN"/>
    <property type="match status" value="1"/>
</dbReference>
<dbReference type="AlphaFoldDB" id="A0A285QZ84"/>
<evidence type="ECO:0000313" key="1">
    <source>
        <dbReference type="EMBL" id="SOB86798.1"/>
    </source>
</evidence>
<name>A0A285QZ84_9SPHN</name>
<reference evidence="1 2" key="1">
    <citation type="submission" date="2017-07" db="EMBL/GenBank/DDBJ databases">
        <authorList>
            <person name="Sun Z.S."/>
            <person name="Albrecht U."/>
            <person name="Echele G."/>
            <person name="Lee C.C."/>
        </authorList>
    </citation>
    <scope>NUCLEOTIDE SEQUENCE [LARGE SCALE GENOMIC DNA]</scope>
    <source>
        <strain evidence="1 2">CGMCC 1.12672</strain>
    </source>
</reference>
<evidence type="ECO:0000313" key="2">
    <source>
        <dbReference type="Proteomes" id="UP000219494"/>
    </source>
</evidence>
<dbReference type="RefSeq" id="WP_144033585.1">
    <property type="nucleotide sequence ID" value="NZ_OBMI01000002.1"/>
</dbReference>